<name>A0A1D6MTJ5_MAIZE</name>
<dbReference type="EMBL" id="CM007649">
    <property type="protein sequence ID" value="ONM32208.1"/>
    <property type="molecule type" value="Genomic_DNA"/>
</dbReference>
<accession>A0A1D6MTJ5</accession>
<organism evidence="1">
    <name type="scientific">Zea mays</name>
    <name type="common">Maize</name>
    <dbReference type="NCBI Taxonomy" id="4577"/>
    <lineage>
        <taxon>Eukaryota</taxon>
        <taxon>Viridiplantae</taxon>
        <taxon>Streptophyta</taxon>
        <taxon>Embryophyta</taxon>
        <taxon>Tracheophyta</taxon>
        <taxon>Spermatophyta</taxon>
        <taxon>Magnoliopsida</taxon>
        <taxon>Liliopsida</taxon>
        <taxon>Poales</taxon>
        <taxon>Poaceae</taxon>
        <taxon>PACMAD clade</taxon>
        <taxon>Panicoideae</taxon>
        <taxon>Andropogonodae</taxon>
        <taxon>Andropogoneae</taxon>
        <taxon>Tripsacinae</taxon>
        <taxon>Zea</taxon>
    </lineage>
</organism>
<reference evidence="1" key="1">
    <citation type="submission" date="2015-12" db="EMBL/GenBank/DDBJ databases">
        <title>Update maize B73 reference genome by single molecule sequencing technologies.</title>
        <authorList>
            <consortium name="Maize Genome Sequencing Project"/>
            <person name="Ware D."/>
        </authorList>
    </citation>
    <scope>NUCLEOTIDE SEQUENCE [LARGE SCALE GENOMIC DNA]</scope>
    <source>
        <tissue evidence="1">Seedling</tissue>
    </source>
</reference>
<gene>
    <name evidence="1" type="ORF">ZEAMMB73_Zm00001d040937</name>
</gene>
<dbReference type="AlphaFoldDB" id="A0A1D6MTJ5"/>
<proteinExistence type="predicted"/>
<evidence type="ECO:0000313" key="1">
    <source>
        <dbReference type="EMBL" id="ONM32208.1"/>
    </source>
</evidence>
<protein>
    <submittedName>
        <fullName evidence="1">Uncharacterized protein</fullName>
    </submittedName>
</protein>
<sequence>MNQHMHQLFFSNFCPEEPELLLMHHPQLATGKMLLEPFDSRRNNLQTENTLIKILLCCVWPPPKLPS</sequence>